<organism evidence="1 2">
    <name type="scientific">Paraburkholderia saeva</name>
    <dbReference type="NCBI Taxonomy" id="2777537"/>
    <lineage>
        <taxon>Bacteria</taxon>
        <taxon>Pseudomonadati</taxon>
        <taxon>Pseudomonadota</taxon>
        <taxon>Betaproteobacteria</taxon>
        <taxon>Burkholderiales</taxon>
        <taxon>Burkholderiaceae</taxon>
        <taxon>Paraburkholderia</taxon>
    </lineage>
</organism>
<evidence type="ECO:0000313" key="2">
    <source>
        <dbReference type="Proteomes" id="UP000789704"/>
    </source>
</evidence>
<comment type="caution">
    <text evidence="1">The sequence shown here is derived from an EMBL/GenBank/DDBJ whole genome shotgun (WGS) entry which is preliminary data.</text>
</comment>
<dbReference type="EMBL" id="CAJQZC010000002">
    <property type="protein sequence ID" value="CAG4889818.1"/>
    <property type="molecule type" value="Genomic_DNA"/>
</dbReference>
<reference evidence="1" key="1">
    <citation type="submission" date="2021-04" db="EMBL/GenBank/DDBJ databases">
        <authorList>
            <person name="Vanwijnsberghe S."/>
        </authorList>
    </citation>
    <scope>NUCLEOTIDE SEQUENCE</scope>
    <source>
        <strain evidence="1">LMG 31841</strain>
    </source>
</reference>
<dbReference type="RefSeq" id="WP_228874955.1">
    <property type="nucleotide sequence ID" value="NZ_CAJQZC010000002.1"/>
</dbReference>
<proteinExistence type="predicted"/>
<name>A0A9N8RU00_9BURK</name>
<accession>A0A9N8RU00</accession>
<evidence type="ECO:0000313" key="1">
    <source>
        <dbReference type="EMBL" id="CAG4889818.1"/>
    </source>
</evidence>
<protein>
    <submittedName>
        <fullName evidence="1">Uncharacterized protein</fullName>
    </submittedName>
</protein>
<dbReference type="Proteomes" id="UP000789704">
    <property type="component" value="Unassembled WGS sequence"/>
</dbReference>
<gene>
    <name evidence="1" type="ORF">LMG31841_00903</name>
</gene>
<keyword evidence="2" id="KW-1185">Reference proteome</keyword>
<sequence length="160" mass="18050">MANDNPKPGENDEEAALDALAAVFAVFPERTLTKTMTEWLSGAALPREIRARLGRWADQMRKRRVPDGVDKVGHGLAIYMARQIAEGADLRKSYAVKVQNRRSERPRHVEIANQVYQRVCQGMTTKAAAEQVAPLYNLAPLTVRNIYRKHAQQIRDELGK</sequence>
<dbReference type="AlphaFoldDB" id="A0A9N8RU00"/>